<dbReference type="Pfam" id="PF02321">
    <property type="entry name" value="OEP"/>
    <property type="match status" value="2"/>
</dbReference>
<dbReference type="Gene3D" id="1.20.1600.10">
    <property type="entry name" value="Outer membrane efflux proteins (OEP)"/>
    <property type="match status" value="1"/>
</dbReference>
<sequence length="395" mass="42965">MTLAEAEAALHGNNADILAARIELRGAEGDLFDAARRPAAELSVGSSKISRQEGVGGGRWKDKRVDSTLGVEWTWERGGKRRLRVEGARARGDAARLDLLDQRSAQVLALHEAYFGLKAAQQALQMAEDNRDEAARALAAAERALATGAIAPIERNRLAVEAMKAEAEARGQRLEWQDAQIGLALLIGHVDAPERLQAEDPWPAAGTPAPLPDGFDPALRADLQAVAARVRAADAERRLVRSQGRRDVQLGLELEREPDDIGGVTLGFSVSVPLVGARHYRGQVQRAEADYDAAVLAQREADRQVRAQVRQAGGQLEAAGLQVQHYEQRIAPAARQALDGMELAYRRGAASLTDLLDARRTWREAEHERVQAQLEHAVARARWQALLTLPSLQGS</sequence>
<protein>
    <submittedName>
        <fullName evidence="3">TolC family protein</fullName>
    </submittedName>
</protein>
<evidence type="ECO:0000256" key="2">
    <source>
        <dbReference type="SAM" id="Coils"/>
    </source>
</evidence>
<dbReference type="SUPFAM" id="SSF56954">
    <property type="entry name" value="Outer membrane efflux proteins (OEP)"/>
    <property type="match status" value="1"/>
</dbReference>
<keyword evidence="2" id="KW-0175">Coiled coil</keyword>
<evidence type="ECO:0000313" key="4">
    <source>
        <dbReference type="Proteomes" id="UP001431235"/>
    </source>
</evidence>
<reference evidence="3 4" key="1">
    <citation type="submission" date="2021-08" db="EMBL/GenBank/DDBJ databases">
        <title>Novel members of of the genus Stenotrophomonas from differernt environment.</title>
        <authorList>
            <person name="Deng Y."/>
        </authorList>
    </citation>
    <scope>NUCLEOTIDE SEQUENCE [LARGE SCALE GENOMIC DNA]</scope>
    <source>
        <strain evidence="3 4">CPCC 101365</strain>
    </source>
</reference>
<comment type="similarity">
    <text evidence="1">Belongs to the outer membrane factor (OMF) (TC 1.B.17) family.</text>
</comment>
<dbReference type="PANTHER" id="PTHR30203">
    <property type="entry name" value="OUTER MEMBRANE CATION EFFLUX PROTEIN"/>
    <property type="match status" value="1"/>
</dbReference>
<evidence type="ECO:0000256" key="1">
    <source>
        <dbReference type="ARBA" id="ARBA00007613"/>
    </source>
</evidence>
<proteinExistence type="inferred from homology"/>
<gene>
    <name evidence="3" type="ORF">K5L01_08370</name>
</gene>
<keyword evidence="4" id="KW-1185">Reference proteome</keyword>
<dbReference type="InterPro" id="IPR010131">
    <property type="entry name" value="MdtP/NodT-like"/>
</dbReference>
<dbReference type="InterPro" id="IPR003423">
    <property type="entry name" value="OMP_efflux"/>
</dbReference>
<feature type="coiled-coil region" evidence="2">
    <location>
        <begin position="117"/>
        <end position="144"/>
    </location>
</feature>
<organism evidence="3 4">
    <name type="scientific">Stenotrophomonas mori</name>
    <dbReference type="NCBI Taxonomy" id="2871096"/>
    <lineage>
        <taxon>Bacteria</taxon>
        <taxon>Pseudomonadati</taxon>
        <taxon>Pseudomonadota</taxon>
        <taxon>Gammaproteobacteria</taxon>
        <taxon>Lysobacterales</taxon>
        <taxon>Lysobacteraceae</taxon>
        <taxon>Stenotrophomonas</taxon>
    </lineage>
</organism>
<comment type="caution">
    <text evidence="3">The sequence shown here is derived from an EMBL/GenBank/DDBJ whole genome shotgun (WGS) entry which is preliminary data.</text>
</comment>
<dbReference type="Proteomes" id="UP001431235">
    <property type="component" value="Unassembled WGS sequence"/>
</dbReference>
<dbReference type="PANTHER" id="PTHR30203:SF30">
    <property type="entry name" value="OUTER MEMBRANE PROTEIN-RELATED"/>
    <property type="match status" value="1"/>
</dbReference>
<dbReference type="EMBL" id="JAIKTS010000002">
    <property type="protein sequence ID" value="MCL7714655.1"/>
    <property type="molecule type" value="Genomic_DNA"/>
</dbReference>
<evidence type="ECO:0000313" key="3">
    <source>
        <dbReference type="EMBL" id="MCL7714655.1"/>
    </source>
</evidence>
<name>A0ABT0SH52_9GAMM</name>
<accession>A0ABT0SH52</accession>